<name>A0A9X9LDE1_GULGU</name>
<feature type="region of interest" description="Disordered" evidence="1">
    <location>
        <begin position="1"/>
        <end position="32"/>
    </location>
</feature>
<reference evidence="2 3" key="1">
    <citation type="submission" date="2018-10" db="EMBL/GenBank/DDBJ databases">
        <authorList>
            <person name="Ekblom R."/>
            <person name="Jareborg N."/>
        </authorList>
    </citation>
    <scope>NUCLEOTIDE SEQUENCE [LARGE SCALE GENOMIC DNA]</scope>
    <source>
        <tissue evidence="2">Muscle</tissue>
    </source>
</reference>
<keyword evidence="3" id="KW-1185">Reference proteome</keyword>
<sequence>MVAGGGCKVSRQRVSAQKRGLTRHEGEHDEWRAEGCGKPLEFLGKLPKIQGGQ</sequence>
<comment type="caution">
    <text evidence="2">The sequence shown here is derived from an EMBL/GenBank/DDBJ whole genome shotgun (WGS) entry which is preliminary data.</text>
</comment>
<feature type="compositionally biased region" description="Basic and acidic residues" evidence="1">
    <location>
        <begin position="22"/>
        <end position="32"/>
    </location>
</feature>
<gene>
    <name evidence="2" type="ORF">BN2614_LOCUS5</name>
</gene>
<dbReference type="EMBL" id="CYRY02000891">
    <property type="protein sequence ID" value="VCW51222.1"/>
    <property type="molecule type" value="Genomic_DNA"/>
</dbReference>
<dbReference type="Proteomes" id="UP000269945">
    <property type="component" value="Unassembled WGS sequence"/>
</dbReference>
<dbReference type="AlphaFoldDB" id="A0A9X9LDE1"/>
<evidence type="ECO:0000313" key="3">
    <source>
        <dbReference type="Proteomes" id="UP000269945"/>
    </source>
</evidence>
<accession>A0A9X9LDE1</accession>
<organism evidence="2 3">
    <name type="scientific">Gulo gulo</name>
    <name type="common">Wolverine</name>
    <name type="synonym">Gluton</name>
    <dbReference type="NCBI Taxonomy" id="48420"/>
    <lineage>
        <taxon>Eukaryota</taxon>
        <taxon>Metazoa</taxon>
        <taxon>Chordata</taxon>
        <taxon>Craniata</taxon>
        <taxon>Vertebrata</taxon>
        <taxon>Euteleostomi</taxon>
        <taxon>Mammalia</taxon>
        <taxon>Eutheria</taxon>
        <taxon>Laurasiatheria</taxon>
        <taxon>Carnivora</taxon>
        <taxon>Caniformia</taxon>
        <taxon>Musteloidea</taxon>
        <taxon>Mustelidae</taxon>
        <taxon>Guloninae</taxon>
        <taxon>Gulo</taxon>
    </lineage>
</organism>
<proteinExistence type="predicted"/>
<evidence type="ECO:0000256" key="1">
    <source>
        <dbReference type="SAM" id="MobiDB-lite"/>
    </source>
</evidence>
<evidence type="ECO:0000313" key="2">
    <source>
        <dbReference type="EMBL" id="VCW51222.1"/>
    </source>
</evidence>
<protein>
    <submittedName>
        <fullName evidence="2">Uncharacterized protein</fullName>
    </submittedName>
</protein>